<keyword evidence="2" id="KW-1185">Reference proteome</keyword>
<dbReference type="PaxDb" id="243275-TDE_0161"/>
<dbReference type="HOGENOM" id="CLU_3376596_0_0_12"/>
<dbReference type="Proteomes" id="UP000008212">
    <property type="component" value="Chromosome"/>
</dbReference>
<evidence type="ECO:0000313" key="1">
    <source>
        <dbReference type="EMBL" id="AAS10658.1"/>
    </source>
</evidence>
<reference evidence="1 2" key="1">
    <citation type="journal article" date="2004" name="Proc. Natl. Acad. Sci. U.S.A.">
        <title>Comparison of the genome of the oral pathogen Treponema denticola with other spirochete genomes.</title>
        <authorList>
            <person name="Seshadri R."/>
            <person name="Myers G.S."/>
            <person name="Tettelin H."/>
            <person name="Eisen J.A."/>
            <person name="Heidelberg J.F."/>
            <person name="Dodson R.J."/>
            <person name="Davidsen T.M."/>
            <person name="DeBoy R.T."/>
            <person name="Fouts D.E."/>
            <person name="Haft D.H."/>
            <person name="Selengut J."/>
            <person name="Ren Q."/>
            <person name="Brinkac L.M."/>
            <person name="Madupu R."/>
            <person name="Kolonay J."/>
            <person name="Durkin S.A."/>
            <person name="Daugherty S.C."/>
            <person name="Shetty J."/>
            <person name="Shvartsbeyn A."/>
            <person name="Gebregeorgis E."/>
            <person name="Geer K."/>
            <person name="Tsegaye G."/>
            <person name="Malek J."/>
            <person name="Ayodeji B."/>
            <person name="Shatsman S."/>
            <person name="McLeod M.P."/>
            <person name="Smajs D."/>
            <person name="Howell J.K."/>
            <person name="Pal S."/>
            <person name="Amin A."/>
            <person name="Vashisth P."/>
            <person name="McNeill T.Z."/>
            <person name="Xiang Q."/>
            <person name="Sodergren E."/>
            <person name="Baca E."/>
            <person name="Weinstock G.M."/>
            <person name="Norris S.J."/>
            <person name="Fraser C.M."/>
            <person name="Paulsen I.T."/>
        </authorList>
    </citation>
    <scope>NUCLEOTIDE SEQUENCE [LARGE SCALE GENOMIC DNA]</scope>
    <source>
        <strain evidence="2">ATCC 35405 / DSM 14222 / CIP 103919 / JCM 8153 / KCTC 15104</strain>
    </source>
</reference>
<name>Q73RC9_TREDE</name>
<evidence type="ECO:0000313" key="2">
    <source>
        <dbReference type="Proteomes" id="UP000008212"/>
    </source>
</evidence>
<organism evidence="1 2">
    <name type="scientific">Treponema denticola (strain ATCC 35405 / DSM 14222 / CIP 103919 / JCM 8153 / KCTC 15104)</name>
    <dbReference type="NCBI Taxonomy" id="243275"/>
    <lineage>
        <taxon>Bacteria</taxon>
        <taxon>Pseudomonadati</taxon>
        <taxon>Spirochaetota</taxon>
        <taxon>Spirochaetia</taxon>
        <taxon>Spirochaetales</taxon>
        <taxon>Treponemataceae</taxon>
        <taxon>Treponema</taxon>
    </lineage>
</organism>
<gene>
    <name evidence="1" type="ordered locus">TDE_0161</name>
</gene>
<proteinExistence type="predicted"/>
<protein>
    <submittedName>
        <fullName evidence="1">Uncharacterized protein</fullName>
    </submittedName>
</protein>
<sequence>MFNYKKISKIIRLKRGLEKISFFGYLYRDMFNMR</sequence>
<accession>Q73RC9</accession>
<dbReference type="EMBL" id="AE017226">
    <property type="protein sequence ID" value="AAS10658.1"/>
    <property type="molecule type" value="Genomic_DNA"/>
</dbReference>
<dbReference type="KEGG" id="tde:TDE_0161"/>
<dbReference type="AlphaFoldDB" id="Q73RC9"/>
<dbReference type="STRING" id="243275.TDE_0161"/>